<reference evidence="14 15" key="1">
    <citation type="submission" date="2015-09" db="EMBL/GenBank/DDBJ databases">
        <authorList>
            <consortium name="Pathogen Informatics"/>
        </authorList>
    </citation>
    <scope>NUCLEOTIDE SEQUENCE [LARGE SCALE GENOMIC DNA]</scope>
    <source>
        <strain evidence="14 15">2789STDY5608823</strain>
    </source>
</reference>
<dbReference type="GO" id="GO:0005829">
    <property type="term" value="C:cytosol"/>
    <property type="evidence" value="ECO:0007669"/>
    <property type="project" value="TreeGrafter"/>
</dbReference>
<comment type="caution">
    <text evidence="12">Lacks conserved residue(s) required for the propagation of feature annotation.</text>
</comment>
<evidence type="ECO:0000256" key="11">
    <source>
        <dbReference type="ARBA" id="ARBA00023277"/>
    </source>
</evidence>
<dbReference type="SUPFAM" id="SSF53613">
    <property type="entry name" value="Ribokinase-like"/>
    <property type="match status" value="1"/>
</dbReference>
<keyword evidence="10 12" id="KW-0630">Potassium</keyword>
<dbReference type="AlphaFoldDB" id="A0A173XMQ6"/>
<dbReference type="PANTHER" id="PTHR10584:SF166">
    <property type="entry name" value="RIBOKINASE"/>
    <property type="match status" value="1"/>
</dbReference>
<keyword evidence="5 12" id="KW-0479">Metal-binding</keyword>
<dbReference type="Pfam" id="PF00294">
    <property type="entry name" value="PfkB"/>
    <property type="match status" value="1"/>
</dbReference>
<protein>
    <recommendedName>
        <fullName evidence="3 12">Ribokinase</fullName>
        <shortName evidence="12">RK</shortName>
        <ecNumber evidence="2 12">2.7.1.15</ecNumber>
    </recommendedName>
</protein>
<dbReference type="PRINTS" id="PR00990">
    <property type="entry name" value="RIBOKINASE"/>
</dbReference>
<feature type="binding site" evidence="12">
    <location>
        <position position="200"/>
    </location>
    <ligand>
        <name>ATP</name>
        <dbReference type="ChEBI" id="CHEBI:30616"/>
    </ligand>
</feature>
<comment type="function">
    <text evidence="12">Catalyzes the phosphorylation of ribose at O-5 in a reaction requiring ATP and magnesium. The resulting D-ribose-5-phosphate can then be used either for sythesis of nucleotides, histidine, and tryptophan, or as a component of the pentose phosphate pathway.</text>
</comment>
<feature type="binding site" evidence="12">
    <location>
        <position position="269"/>
    </location>
    <ligand>
        <name>substrate</name>
    </ligand>
</feature>
<dbReference type="InterPro" id="IPR011877">
    <property type="entry name" value="Ribokinase"/>
</dbReference>
<evidence type="ECO:0000256" key="2">
    <source>
        <dbReference type="ARBA" id="ARBA00012035"/>
    </source>
</evidence>
<feature type="binding site" evidence="12">
    <location>
        <begin position="268"/>
        <end position="269"/>
    </location>
    <ligand>
        <name>ATP</name>
        <dbReference type="ChEBI" id="CHEBI:30616"/>
    </ligand>
</feature>
<sequence>MADRGIVAVFGSMNMDLSVACERMPRAGETVGGSGFITNAGGKGANQAVAAARMGARTCMIGAVGRDAFGASLVAGLQDAGVDCDFVARRDDVETGTATIIRCEGDNRIVLSPGANHALAGEDVACALRRLVADELDGDTSEIAPAAGSVFIAQGECDLAATAEALFCAHELGFYTVFNPAPACELPAEAWPAVDLVCPNETECQVLTGILPADDASCLAALNALLAKGAGAAAITLGGAGSVTLGDGGELLRMPALSSTVVDTTAAGDTFIGALAAARLEGLPLFECMTAGARASAVTVSRLGAQQSIPTRAEVERVFDLDDLVQDGEAE</sequence>
<dbReference type="HAMAP" id="MF_01987">
    <property type="entry name" value="Ribokinase"/>
    <property type="match status" value="1"/>
</dbReference>
<dbReference type="Proteomes" id="UP000095468">
    <property type="component" value="Unassembled WGS sequence"/>
</dbReference>
<dbReference type="InterPro" id="IPR002139">
    <property type="entry name" value="Ribo/fructo_kinase"/>
</dbReference>
<feature type="binding site" evidence="12">
    <location>
        <begin position="42"/>
        <end position="46"/>
    </location>
    <ligand>
        <name>substrate</name>
    </ligand>
</feature>
<comment type="similarity">
    <text evidence="1">Belongs to the carbohydrate kinase pfkB family.</text>
</comment>
<dbReference type="EMBL" id="CYYP01000002">
    <property type="protein sequence ID" value="CUN53152.1"/>
    <property type="molecule type" value="Genomic_DNA"/>
</dbReference>
<dbReference type="EC" id="2.7.1.15" evidence="2 12"/>
<feature type="binding site" evidence="12">
    <location>
        <position position="156"/>
    </location>
    <ligand>
        <name>substrate</name>
    </ligand>
</feature>
<dbReference type="PANTHER" id="PTHR10584">
    <property type="entry name" value="SUGAR KINASE"/>
    <property type="match status" value="1"/>
</dbReference>
<dbReference type="GO" id="GO:0046872">
    <property type="term" value="F:metal ion binding"/>
    <property type="evidence" value="ECO:0007669"/>
    <property type="project" value="UniProtKB-KW"/>
</dbReference>
<evidence type="ECO:0000256" key="6">
    <source>
        <dbReference type="ARBA" id="ARBA00022741"/>
    </source>
</evidence>
<name>A0A173XMQ6_9ACTN</name>
<dbReference type="RefSeq" id="WP_055285339.1">
    <property type="nucleotide sequence ID" value="NZ_CYYP01000002.1"/>
</dbReference>
<accession>A0A173XMQ6</accession>
<dbReference type="CDD" id="cd01174">
    <property type="entry name" value="ribokinase"/>
    <property type="match status" value="1"/>
</dbReference>
<comment type="subunit">
    <text evidence="12">Homodimer.</text>
</comment>
<feature type="active site" description="Proton acceptor" evidence="12">
    <location>
        <position position="269"/>
    </location>
</feature>
<evidence type="ECO:0000256" key="12">
    <source>
        <dbReference type="HAMAP-Rule" id="MF_01987"/>
    </source>
</evidence>
<feature type="binding site" evidence="12">
    <location>
        <position position="302"/>
    </location>
    <ligand>
        <name>K(+)</name>
        <dbReference type="ChEBI" id="CHEBI:29103"/>
    </ligand>
</feature>
<keyword evidence="7 12" id="KW-0418">Kinase</keyword>
<dbReference type="Gene3D" id="3.40.1190.20">
    <property type="match status" value="1"/>
</dbReference>
<dbReference type="GO" id="GO:0019303">
    <property type="term" value="P:D-ribose catabolic process"/>
    <property type="evidence" value="ECO:0007669"/>
    <property type="project" value="UniProtKB-UniRule"/>
</dbReference>
<keyword evidence="11 12" id="KW-0119">Carbohydrate metabolism</keyword>
<comment type="pathway">
    <text evidence="12">Carbohydrate metabolism; D-ribose degradation; D-ribose 5-phosphate from beta-D-ribopyranose: step 2/2.</text>
</comment>
<feature type="domain" description="Carbohydrate kinase PfkB" evidence="13">
    <location>
        <begin position="7"/>
        <end position="312"/>
    </location>
</feature>
<dbReference type="InterPro" id="IPR029056">
    <property type="entry name" value="Ribokinase-like"/>
</dbReference>
<evidence type="ECO:0000256" key="5">
    <source>
        <dbReference type="ARBA" id="ARBA00022723"/>
    </source>
</evidence>
<feature type="binding site" evidence="12">
    <location>
        <begin position="236"/>
        <end position="241"/>
    </location>
    <ligand>
        <name>ATP</name>
        <dbReference type="ChEBI" id="CHEBI:30616"/>
    </ligand>
</feature>
<keyword evidence="8 12" id="KW-0067">ATP-binding</keyword>
<comment type="similarity">
    <text evidence="12">Belongs to the carbohydrate kinase PfkB family. Ribokinase subfamily.</text>
</comment>
<organism evidence="14 15">
    <name type="scientific">Collinsella aerofaciens</name>
    <dbReference type="NCBI Taxonomy" id="74426"/>
    <lineage>
        <taxon>Bacteria</taxon>
        <taxon>Bacillati</taxon>
        <taxon>Actinomycetota</taxon>
        <taxon>Coriobacteriia</taxon>
        <taxon>Coriobacteriales</taxon>
        <taxon>Coriobacteriaceae</taxon>
        <taxon>Collinsella</taxon>
    </lineage>
</organism>
<evidence type="ECO:0000259" key="13">
    <source>
        <dbReference type="Pfam" id="PF00294"/>
    </source>
</evidence>
<dbReference type="InterPro" id="IPR011611">
    <property type="entry name" value="PfkB_dom"/>
</dbReference>
<dbReference type="GO" id="GO:0005524">
    <property type="term" value="F:ATP binding"/>
    <property type="evidence" value="ECO:0007669"/>
    <property type="project" value="UniProtKB-UniRule"/>
</dbReference>
<evidence type="ECO:0000256" key="10">
    <source>
        <dbReference type="ARBA" id="ARBA00022958"/>
    </source>
</evidence>
<dbReference type="UniPathway" id="UPA00916">
    <property type="reaction ID" value="UER00889"/>
</dbReference>
<comment type="activity regulation">
    <text evidence="12">Activated by a monovalent cation that binds near, but not in, the active site. The most likely occupant of the site in vivo is potassium. Ion binding induces a conformational change that may alter substrate affinity.</text>
</comment>
<feature type="binding site" evidence="12">
    <location>
        <begin position="14"/>
        <end position="16"/>
    </location>
    <ligand>
        <name>substrate</name>
    </ligand>
</feature>
<evidence type="ECO:0000256" key="3">
    <source>
        <dbReference type="ARBA" id="ARBA00016943"/>
    </source>
</evidence>
<feature type="binding site" evidence="12">
    <location>
        <position position="265"/>
    </location>
    <ligand>
        <name>K(+)</name>
        <dbReference type="ChEBI" id="CHEBI:29103"/>
    </ligand>
</feature>
<keyword evidence="4 12" id="KW-0808">Transferase</keyword>
<evidence type="ECO:0000256" key="8">
    <source>
        <dbReference type="ARBA" id="ARBA00022840"/>
    </source>
</evidence>
<keyword evidence="6 12" id="KW-0547">Nucleotide-binding</keyword>
<feature type="binding site" evidence="12">
    <location>
        <position position="304"/>
    </location>
    <ligand>
        <name>K(+)</name>
        <dbReference type="ChEBI" id="CHEBI:29103"/>
    </ligand>
</feature>
<proteinExistence type="inferred from homology"/>
<keyword evidence="9 12" id="KW-0460">Magnesium</keyword>
<feature type="binding site" evidence="12">
    <location>
        <position position="263"/>
    </location>
    <ligand>
        <name>K(+)</name>
        <dbReference type="ChEBI" id="CHEBI:29103"/>
    </ligand>
</feature>
<evidence type="ECO:0000256" key="1">
    <source>
        <dbReference type="ARBA" id="ARBA00005380"/>
    </source>
</evidence>
<dbReference type="PROSITE" id="PS00584">
    <property type="entry name" value="PFKB_KINASES_2"/>
    <property type="match status" value="1"/>
</dbReference>
<evidence type="ECO:0000313" key="15">
    <source>
        <dbReference type="Proteomes" id="UP000095468"/>
    </source>
</evidence>
<feature type="binding site" evidence="12">
    <location>
        <position position="299"/>
    </location>
    <ligand>
        <name>K(+)</name>
        <dbReference type="ChEBI" id="CHEBI:29103"/>
    </ligand>
</feature>
<evidence type="ECO:0000256" key="4">
    <source>
        <dbReference type="ARBA" id="ARBA00022679"/>
    </source>
</evidence>
<dbReference type="GO" id="GO:0004747">
    <property type="term" value="F:ribokinase activity"/>
    <property type="evidence" value="ECO:0007669"/>
    <property type="project" value="UniProtKB-UniRule"/>
</dbReference>
<keyword evidence="12" id="KW-0963">Cytoplasm</keyword>
<gene>
    <name evidence="12 14" type="primary">rbsK</name>
    <name evidence="14" type="ORF">ERS852381_00343</name>
</gene>
<feature type="binding site" evidence="12">
    <location>
        <position position="308"/>
    </location>
    <ligand>
        <name>K(+)</name>
        <dbReference type="ChEBI" id="CHEBI:29103"/>
    </ligand>
</feature>
<evidence type="ECO:0000256" key="7">
    <source>
        <dbReference type="ARBA" id="ARBA00022777"/>
    </source>
</evidence>
<comment type="catalytic activity">
    <reaction evidence="12">
        <text>D-ribose + ATP = D-ribose 5-phosphate + ADP + H(+)</text>
        <dbReference type="Rhea" id="RHEA:13697"/>
        <dbReference type="ChEBI" id="CHEBI:15378"/>
        <dbReference type="ChEBI" id="CHEBI:30616"/>
        <dbReference type="ChEBI" id="CHEBI:47013"/>
        <dbReference type="ChEBI" id="CHEBI:78346"/>
        <dbReference type="ChEBI" id="CHEBI:456216"/>
        <dbReference type="EC" id="2.7.1.15"/>
    </reaction>
</comment>
<comment type="cofactor">
    <cofactor evidence="12">
        <name>Mg(2+)</name>
        <dbReference type="ChEBI" id="CHEBI:18420"/>
    </cofactor>
    <text evidence="12">Requires a divalent cation, most likely magnesium in vivo, as an electrophilic catalyst to aid phosphoryl group transfer. It is the chelate of the metal and the nucleotide that is the actual substrate.</text>
</comment>
<evidence type="ECO:0000256" key="9">
    <source>
        <dbReference type="ARBA" id="ARBA00022842"/>
    </source>
</evidence>
<dbReference type="InterPro" id="IPR002173">
    <property type="entry name" value="Carboh/pur_kinase_PfkB_CS"/>
</dbReference>
<comment type="subcellular location">
    <subcellularLocation>
        <location evidence="12">Cytoplasm</location>
    </subcellularLocation>
</comment>
<evidence type="ECO:0000313" key="14">
    <source>
        <dbReference type="EMBL" id="CUN53152.1"/>
    </source>
</evidence>